<evidence type="ECO:0008006" key="4">
    <source>
        <dbReference type="Google" id="ProtNLM"/>
    </source>
</evidence>
<evidence type="ECO:0000313" key="2">
    <source>
        <dbReference type="EMBL" id="MBG8554172.1"/>
    </source>
</evidence>
<protein>
    <recommendedName>
        <fullName evidence="4">Lipoprotein</fullName>
    </recommendedName>
</protein>
<name>A0ABS0L229_9BACT</name>
<dbReference type="EMBL" id="JADWYK010000006">
    <property type="protein sequence ID" value="MBG8554172.1"/>
    <property type="molecule type" value="Genomic_DNA"/>
</dbReference>
<feature type="chain" id="PRO_5045362213" description="Lipoprotein" evidence="1">
    <location>
        <begin position="21"/>
        <end position="166"/>
    </location>
</feature>
<accession>A0ABS0L229</accession>
<sequence length="166" mass="18033">MRPTLLCLLFCVGTLSATHAQTVATPDSTRTPAATTGSADDWPTQYSRAVNDTVQAIQRLYGRRRTGGFGWMISGGVGGLRSLLAASQEETITTSYGTVVTRDKADAGGILTGVAIIGVVEAYGVSKLVRFSSQREAAMIELVRQGKRLPDDLRRRLKPRFFLKRK</sequence>
<keyword evidence="3" id="KW-1185">Reference proteome</keyword>
<feature type="signal peptide" evidence="1">
    <location>
        <begin position="1"/>
        <end position="20"/>
    </location>
</feature>
<evidence type="ECO:0000313" key="3">
    <source>
        <dbReference type="Proteomes" id="UP000601099"/>
    </source>
</evidence>
<evidence type="ECO:0000256" key="1">
    <source>
        <dbReference type="SAM" id="SignalP"/>
    </source>
</evidence>
<dbReference type="Proteomes" id="UP000601099">
    <property type="component" value="Unassembled WGS sequence"/>
</dbReference>
<keyword evidence="1" id="KW-0732">Signal</keyword>
<organism evidence="2 3">
    <name type="scientific">Hymenobacter guriensis</name>
    <dbReference type="NCBI Taxonomy" id="2793065"/>
    <lineage>
        <taxon>Bacteria</taxon>
        <taxon>Pseudomonadati</taxon>
        <taxon>Bacteroidota</taxon>
        <taxon>Cytophagia</taxon>
        <taxon>Cytophagales</taxon>
        <taxon>Hymenobacteraceae</taxon>
        <taxon>Hymenobacter</taxon>
    </lineage>
</organism>
<reference evidence="2 3" key="1">
    <citation type="submission" date="2020-11" db="EMBL/GenBank/DDBJ databases">
        <title>Hymenobacter sp.</title>
        <authorList>
            <person name="Kim M.K."/>
        </authorList>
    </citation>
    <scope>NUCLEOTIDE SEQUENCE [LARGE SCALE GENOMIC DNA]</scope>
    <source>
        <strain evidence="2 3">BT594</strain>
    </source>
</reference>
<dbReference type="RefSeq" id="WP_196955200.1">
    <property type="nucleotide sequence ID" value="NZ_JADWYK010000006.1"/>
</dbReference>
<comment type="caution">
    <text evidence="2">The sequence shown here is derived from an EMBL/GenBank/DDBJ whole genome shotgun (WGS) entry which is preliminary data.</text>
</comment>
<gene>
    <name evidence="2" type="ORF">I5L79_11485</name>
</gene>
<proteinExistence type="predicted"/>